<proteinExistence type="predicted"/>
<dbReference type="EMBL" id="MCIA01000001">
    <property type="protein sequence ID" value="RKD35126.1"/>
    <property type="molecule type" value="Genomic_DNA"/>
</dbReference>
<reference evidence="2 3" key="1">
    <citation type="submission" date="2016-08" db="EMBL/GenBank/DDBJ databases">
        <title>A new outlook on sporulation: Clostridium algidixylanolyticum.</title>
        <authorList>
            <person name="Poppleton D.I."/>
            <person name="Gribaldo S."/>
        </authorList>
    </citation>
    <scope>NUCLEOTIDE SEQUENCE [LARGE SCALE GENOMIC DNA]</scope>
    <source>
        <strain evidence="2 3">SPL73</strain>
    </source>
</reference>
<dbReference type="RefSeq" id="WP_120195066.1">
    <property type="nucleotide sequence ID" value="NZ_MCIA01000001.1"/>
</dbReference>
<evidence type="ECO:0000256" key="1">
    <source>
        <dbReference type="SAM" id="Phobius"/>
    </source>
</evidence>
<evidence type="ECO:0000313" key="2">
    <source>
        <dbReference type="EMBL" id="RKD35126.1"/>
    </source>
</evidence>
<keyword evidence="1" id="KW-1133">Transmembrane helix</keyword>
<dbReference type="Proteomes" id="UP000284277">
    <property type="component" value="Unassembled WGS sequence"/>
</dbReference>
<gene>
    <name evidence="2" type="ORF">BET01_01915</name>
</gene>
<evidence type="ECO:0000313" key="3">
    <source>
        <dbReference type="Proteomes" id="UP000284277"/>
    </source>
</evidence>
<keyword evidence="1" id="KW-0472">Membrane</keyword>
<accession>A0A419TCC6</accession>
<name>A0A419TCC6_9FIRM</name>
<sequence length="399" mass="44568">MNLMNSLKKNSVKQECSKNKKKFYIPGKKSWVTRLCAVVLTLAIVLCVAWYVVPMYYAKFYLTRSALQTKEKLFTLWNQDEGVGNAYEDHLKLVADEVRWNGHSVLLLPGGLGISFTEQRGEDDGFSQGSLNVYFLGAIREGISYWADNENVVFHIPGITQISAQTTQESLKNSLGFTLTPGKKSKVKNQLETIGKNSIHMMAKSQIRFVSRDKSGVVIEADVPAAVFDSFLSEVGDFVLDGPLKDMKEWGQILKDDKTQGESKRIIISIDKNMNLNKIEVDGLGTFTLAMENNQGLSLSGNVSLNDRSFAFDSKLYFGYGIEGKRSFQISSLNIDTDNGKSSLRLELSGGYQGGKISSEAMERDKFNAGIEQPEQNGIDSYKENFLKKIRLLGFDMNE</sequence>
<keyword evidence="1" id="KW-0812">Transmembrane</keyword>
<comment type="caution">
    <text evidence="2">The sequence shown here is derived from an EMBL/GenBank/DDBJ whole genome shotgun (WGS) entry which is preliminary data.</text>
</comment>
<feature type="transmembrane region" description="Helical" evidence="1">
    <location>
        <begin position="31"/>
        <end position="53"/>
    </location>
</feature>
<organism evidence="2 3">
    <name type="scientific">Lacrimispora algidixylanolytica</name>
    <dbReference type="NCBI Taxonomy" id="94868"/>
    <lineage>
        <taxon>Bacteria</taxon>
        <taxon>Bacillati</taxon>
        <taxon>Bacillota</taxon>
        <taxon>Clostridia</taxon>
        <taxon>Lachnospirales</taxon>
        <taxon>Lachnospiraceae</taxon>
        <taxon>Lacrimispora</taxon>
    </lineage>
</organism>
<dbReference type="OrthoDB" id="1895416at2"/>
<protein>
    <submittedName>
        <fullName evidence="2">Uncharacterized protein</fullName>
    </submittedName>
</protein>
<keyword evidence="3" id="KW-1185">Reference proteome</keyword>
<dbReference type="AlphaFoldDB" id="A0A419TCC6"/>